<feature type="domain" description="Heterokaryon incompatibility" evidence="1">
    <location>
        <begin position="47"/>
        <end position="184"/>
    </location>
</feature>
<dbReference type="PANTHER" id="PTHR24148:SF73">
    <property type="entry name" value="HET DOMAIN PROTEIN (AFU_ORTHOLOGUE AFUA_8G01020)"/>
    <property type="match status" value="1"/>
</dbReference>
<dbReference type="PANTHER" id="PTHR24148">
    <property type="entry name" value="ANKYRIN REPEAT DOMAIN-CONTAINING PROTEIN 39 HOMOLOG-RELATED"/>
    <property type="match status" value="1"/>
</dbReference>
<dbReference type="EMBL" id="MU006234">
    <property type="protein sequence ID" value="KAF2822451.1"/>
    <property type="molecule type" value="Genomic_DNA"/>
</dbReference>
<evidence type="ECO:0000313" key="3">
    <source>
        <dbReference type="Proteomes" id="UP000799424"/>
    </source>
</evidence>
<evidence type="ECO:0000313" key="2">
    <source>
        <dbReference type="EMBL" id="KAF2822451.1"/>
    </source>
</evidence>
<sequence>MPSVATFRHDSLDHKEPSIRLIQLLFELSPDGLTQCTISHTTIKATYTCLSYRWGEPTPSDVILINNKRFIVRQNLLAFLRMARENDKGRNVYWIDALCIDQTNTAERNHQVAQMGRIFSGAACVYVWLGANAELLRVLHALVQYREKPGHSPEQERFISSEISALETYMFANPYWRRAWIVQEKLLARAVMVWLDSNSMSLENPDCDFFGWSKTMTGKFFGANLRSVF</sequence>
<keyword evidence="3" id="KW-1185">Reference proteome</keyword>
<name>A0A6A6ZMX1_9PLEO</name>
<dbReference type="Pfam" id="PF06985">
    <property type="entry name" value="HET"/>
    <property type="match status" value="1"/>
</dbReference>
<organism evidence="2 3">
    <name type="scientific">Ophiobolus disseminans</name>
    <dbReference type="NCBI Taxonomy" id="1469910"/>
    <lineage>
        <taxon>Eukaryota</taxon>
        <taxon>Fungi</taxon>
        <taxon>Dikarya</taxon>
        <taxon>Ascomycota</taxon>
        <taxon>Pezizomycotina</taxon>
        <taxon>Dothideomycetes</taxon>
        <taxon>Pleosporomycetidae</taxon>
        <taxon>Pleosporales</taxon>
        <taxon>Pleosporineae</taxon>
        <taxon>Phaeosphaeriaceae</taxon>
        <taxon>Ophiobolus</taxon>
    </lineage>
</organism>
<dbReference type="Proteomes" id="UP000799424">
    <property type="component" value="Unassembled WGS sequence"/>
</dbReference>
<reference evidence="2" key="1">
    <citation type="journal article" date="2020" name="Stud. Mycol.">
        <title>101 Dothideomycetes genomes: a test case for predicting lifestyles and emergence of pathogens.</title>
        <authorList>
            <person name="Haridas S."/>
            <person name="Albert R."/>
            <person name="Binder M."/>
            <person name="Bloem J."/>
            <person name="Labutti K."/>
            <person name="Salamov A."/>
            <person name="Andreopoulos B."/>
            <person name="Baker S."/>
            <person name="Barry K."/>
            <person name="Bills G."/>
            <person name="Bluhm B."/>
            <person name="Cannon C."/>
            <person name="Castanera R."/>
            <person name="Culley D."/>
            <person name="Daum C."/>
            <person name="Ezra D."/>
            <person name="Gonzalez J."/>
            <person name="Henrissat B."/>
            <person name="Kuo A."/>
            <person name="Liang C."/>
            <person name="Lipzen A."/>
            <person name="Lutzoni F."/>
            <person name="Magnuson J."/>
            <person name="Mondo S."/>
            <person name="Nolan M."/>
            <person name="Ohm R."/>
            <person name="Pangilinan J."/>
            <person name="Park H.-J."/>
            <person name="Ramirez L."/>
            <person name="Alfaro M."/>
            <person name="Sun H."/>
            <person name="Tritt A."/>
            <person name="Yoshinaga Y."/>
            <person name="Zwiers L.-H."/>
            <person name="Turgeon B."/>
            <person name="Goodwin S."/>
            <person name="Spatafora J."/>
            <person name="Crous P."/>
            <person name="Grigoriev I."/>
        </authorList>
    </citation>
    <scope>NUCLEOTIDE SEQUENCE</scope>
    <source>
        <strain evidence="2">CBS 113818</strain>
    </source>
</reference>
<dbReference type="InterPro" id="IPR010730">
    <property type="entry name" value="HET"/>
</dbReference>
<dbReference type="InterPro" id="IPR052895">
    <property type="entry name" value="HetReg/Transcr_Mod"/>
</dbReference>
<dbReference type="AlphaFoldDB" id="A0A6A6ZMX1"/>
<proteinExistence type="predicted"/>
<evidence type="ECO:0000259" key="1">
    <source>
        <dbReference type="Pfam" id="PF06985"/>
    </source>
</evidence>
<accession>A0A6A6ZMX1</accession>
<dbReference type="OrthoDB" id="194358at2759"/>
<gene>
    <name evidence="2" type="ORF">CC86DRAFT_300827</name>
</gene>
<protein>
    <submittedName>
        <fullName evidence="2">HET-domain-containing protein</fullName>
    </submittedName>
</protein>